<dbReference type="EMBL" id="WWCN01000012">
    <property type="protein sequence ID" value="MYM24674.1"/>
    <property type="molecule type" value="Genomic_DNA"/>
</dbReference>
<dbReference type="Proteomes" id="UP000479335">
    <property type="component" value="Unassembled WGS sequence"/>
</dbReference>
<proteinExistence type="predicted"/>
<evidence type="ECO:0000313" key="1">
    <source>
        <dbReference type="EMBL" id="MYM24674.1"/>
    </source>
</evidence>
<comment type="caution">
    <text evidence="1">The sequence shown here is derived from an EMBL/GenBank/DDBJ whole genome shotgun (WGS) entry which is preliminary data.</text>
</comment>
<reference evidence="1 2" key="1">
    <citation type="submission" date="2019-12" db="EMBL/GenBank/DDBJ databases">
        <title>Novel species isolated from a subtropical stream in China.</title>
        <authorList>
            <person name="Lu H."/>
        </authorList>
    </citation>
    <scope>NUCLEOTIDE SEQUENCE [LARGE SCALE GENOMIC DNA]</scope>
    <source>
        <strain evidence="1 2">FT135W</strain>
    </source>
</reference>
<dbReference type="AlphaFoldDB" id="A0A6L8KFW1"/>
<name>A0A6L8KFW1_9BURK</name>
<dbReference type="Gene3D" id="2.20.20.40">
    <property type="entry name" value="Integron cassette protein"/>
    <property type="match status" value="1"/>
</dbReference>
<sequence>MKLETVSNIEIAPDDSLLVVGLEGGGSPSYQYVYRAAAGVYWDNIAGAFKLGMKNDKRFAHWFAHLSEVLEDEMNVQLHVGGQTAWTNVPNDVRSEIELSNDRL</sequence>
<gene>
    <name evidence="1" type="ORF">GTP46_18720</name>
</gene>
<dbReference type="RefSeq" id="WP_161008140.1">
    <property type="nucleotide sequence ID" value="NZ_WWCN01000012.1"/>
</dbReference>
<protein>
    <submittedName>
        <fullName evidence="1">Uncharacterized protein</fullName>
    </submittedName>
</protein>
<dbReference type="Gene3D" id="1.20.5.1210">
    <property type="entry name" value="Integron cassette protein helical domain"/>
    <property type="match status" value="1"/>
</dbReference>
<keyword evidence="2" id="KW-1185">Reference proteome</keyword>
<accession>A0A6L8KFW1</accession>
<organism evidence="1 2">
    <name type="scientific">Duganella flavida</name>
    <dbReference type="NCBI Taxonomy" id="2692175"/>
    <lineage>
        <taxon>Bacteria</taxon>
        <taxon>Pseudomonadati</taxon>
        <taxon>Pseudomonadota</taxon>
        <taxon>Betaproteobacteria</taxon>
        <taxon>Burkholderiales</taxon>
        <taxon>Oxalobacteraceae</taxon>
        <taxon>Telluria group</taxon>
        <taxon>Duganella</taxon>
    </lineage>
</organism>
<evidence type="ECO:0000313" key="2">
    <source>
        <dbReference type="Proteomes" id="UP000479335"/>
    </source>
</evidence>